<sequence length="161" mass="18076">MARKRTIPGQLLTHAGTVVAWGLFIAPVVYFLVSISVAISGHGQLFNLVCWLIKGILTFNYMGFFSLISIGIVLIGVMNYRFGDDAMRNGVPNENWTTVTEEALLKERAVQNFYLELHDRYSRVSDWVIVTPEDDFAPGEVAEVYGRITTAEQEVQDATRD</sequence>
<feature type="transmembrane region" description="Helical" evidence="1">
    <location>
        <begin position="12"/>
        <end position="39"/>
    </location>
</feature>
<reference evidence="2 3" key="1">
    <citation type="journal article" date="2015" name="Microbiology (Mosc.)">
        <title>Genomics of the Weissella cibaria species with an examination of its metabolic traits.</title>
        <authorList>
            <person name="Lynch K.M."/>
            <person name="Lucid A."/>
            <person name="Arendt E.K."/>
            <person name="Sleator R.D."/>
            <person name="Lucey B."/>
            <person name="Coffey A."/>
        </authorList>
    </citation>
    <scope>NUCLEOTIDE SEQUENCE [LARGE SCALE GENOMIC DNA]</scope>
    <source>
        <strain evidence="2 3">MG1</strain>
    </source>
</reference>
<name>A0A0D1JQY5_9LACO</name>
<feature type="transmembrane region" description="Helical" evidence="1">
    <location>
        <begin position="59"/>
        <end position="80"/>
    </location>
</feature>
<evidence type="ECO:0000256" key="1">
    <source>
        <dbReference type="SAM" id="Phobius"/>
    </source>
</evidence>
<gene>
    <name evidence="2" type="ORF">QX99_01254</name>
</gene>
<protein>
    <submittedName>
        <fullName evidence="2">Uncharacterized protein</fullName>
    </submittedName>
</protein>
<keyword evidence="1" id="KW-1133">Transmembrane helix</keyword>
<dbReference type="PATRIC" id="fig|137591.25.peg.1226"/>
<comment type="caution">
    <text evidence="2">The sequence shown here is derived from an EMBL/GenBank/DDBJ whole genome shotgun (WGS) entry which is preliminary data.</text>
</comment>
<keyword evidence="1" id="KW-0472">Membrane</keyword>
<evidence type="ECO:0000313" key="2">
    <source>
        <dbReference type="EMBL" id="KIU20211.1"/>
    </source>
</evidence>
<keyword evidence="3" id="KW-1185">Reference proteome</keyword>
<evidence type="ECO:0000313" key="3">
    <source>
        <dbReference type="Proteomes" id="UP000032287"/>
    </source>
</evidence>
<dbReference type="EMBL" id="JWHU01000023">
    <property type="protein sequence ID" value="KIU20211.1"/>
    <property type="molecule type" value="Genomic_DNA"/>
</dbReference>
<dbReference type="RefSeq" id="WP_043708220.1">
    <property type="nucleotide sequence ID" value="NZ_CP020928.1"/>
</dbReference>
<keyword evidence="1" id="KW-0812">Transmembrane</keyword>
<organism evidence="2 3">
    <name type="scientific">Weissella cibaria</name>
    <dbReference type="NCBI Taxonomy" id="137591"/>
    <lineage>
        <taxon>Bacteria</taxon>
        <taxon>Bacillati</taxon>
        <taxon>Bacillota</taxon>
        <taxon>Bacilli</taxon>
        <taxon>Lactobacillales</taxon>
        <taxon>Lactobacillaceae</taxon>
        <taxon>Weissella</taxon>
    </lineage>
</organism>
<dbReference type="Proteomes" id="UP000032287">
    <property type="component" value="Unassembled WGS sequence"/>
</dbReference>
<proteinExistence type="predicted"/>
<dbReference type="STRING" id="137591.AO080_05620"/>
<accession>A0A0D1JQY5</accession>
<dbReference type="AlphaFoldDB" id="A0A0D1JQY5"/>